<proteinExistence type="predicted"/>
<feature type="transmembrane region" description="Helical" evidence="1">
    <location>
        <begin position="119"/>
        <end position="138"/>
    </location>
</feature>
<accession>A0A852X2C4</accession>
<feature type="transmembrane region" description="Helical" evidence="1">
    <location>
        <begin position="325"/>
        <end position="341"/>
    </location>
</feature>
<reference evidence="3 4" key="1">
    <citation type="submission" date="2020-07" db="EMBL/GenBank/DDBJ databases">
        <title>Sequencing the genomes of 1000 actinobacteria strains.</title>
        <authorList>
            <person name="Klenk H.-P."/>
        </authorList>
    </citation>
    <scope>NUCLEOTIDE SEQUENCE [LARGE SCALE GENOMIC DNA]</scope>
    <source>
        <strain evidence="3 4">DSM 24723</strain>
    </source>
</reference>
<feature type="transmembrane region" description="Helical" evidence="1">
    <location>
        <begin position="144"/>
        <end position="163"/>
    </location>
</feature>
<dbReference type="Pfam" id="PF19053">
    <property type="entry name" value="EccD"/>
    <property type="match status" value="1"/>
</dbReference>
<dbReference type="EMBL" id="JACBZX010000001">
    <property type="protein sequence ID" value="NYG36627.1"/>
    <property type="molecule type" value="Genomic_DNA"/>
</dbReference>
<keyword evidence="1" id="KW-0472">Membrane</keyword>
<protein>
    <submittedName>
        <fullName evidence="3">Type VII secretion integral membrane protein EccD</fullName>
    </submittedName>
</protein>
<gene>
    <name evidence="3" type="ORF">BJY28_001096</name>
</gene>
<evidence type="ECO:0000259" key="2">
    <source>
        <dbReference type="Pfam" id="PF19053"/>
    </source>
</evidence>
<feature type="transmembrane region" description="Helical" evidence="1">
    <location>
        <begin position="220"/>
        <end position="239"/>
    </location>
</feature>
<evidence type="ECO:0000313" key="4">
    <source>
        <dbReference type="Proteomes" id="UP000592181"/>
    </source>
</evidence>
<feature type="transmembrane region" description="Helical" evidence="1">
    <location>
        <begin position="245"/>
        <end position="274"/>
    </location>
</feature>
<evidence type="ECO:0000256" key="1">
    <source>
        <dbReference type="SAM" id="Phobius"/>
    </source>
</evidence>
<comment type="caution">
    <text evidence="3">The sequence shown here is derived from an EMBL/GenBank/DDBJ whole genome shotgun (WGS) entry which is preliminary data.</text>
</comment>
<dbReference type="RefSeq" id="WP_179462097.1">
    <property type="nucleotide sequence ID" value="NZ_JACBZX010000001.1"/>
</dbReference>
<keyword evidence="1" id="KW-1133">Transmembrane helix</keyword>
<keyword evidence="1" id="KW-0812">Transmembrane</keyword>
<dbReference type="Pfam" id="PF08817">
    <property type="entry name" value="YukD"/>
    <property type="match status" value="1"/>
</dbReference>
<feature type="transmembrane region" description="Helical" evidence="1">
    <location>
        <begin position="295"/>
        <end position="319"/>
    </location>
</feature>
<dbReference type="Proteomes" id="UP000592181">
    <property type="component" value="Unassembled WGS sequence"/>
</dbReference>
<name>A0A852X2C4_9MICO</name>
<dbReference type="AlphaFoldDB" id="A0A852X2C4"/>
<dbReference type="Gene3D" id="3.10.20.90">
    <property type="entry name" value="Phosphatidylinositol 3-kinase Catalytic Subunit, Chain A, domain 1"/>
    <property type="match status" value="1"/>
</dbReference>
<dbReference type="InterPro" id="IPR044049">
    <property type="entry name" value="EccD_transm"/>
</dbReference>
<feature type="transmembrane region" description="Helical" evidence="1">
    <location>
        <begin position="353"/>
        <end position="371"/>
    </location>
</feature>
<keyword evidence="4" id="KW-1185">Reference proteome</keyword>
<dbReference type="InterPro" id="IPR024962">
    <property type="entry name" value="YukD-like"/>
</dbReference>
<feature type="transmembrane region" description="Helical" evidence="1">
    <location>
        <begin position="418"/>
        <end position="437"/>
    </location>
</feature>
<feature type="transmembrane region" description="Helical" evidence="1">
    <location>
        <begin position="377"/>
        <end position="397"/>
    </location>
</feature>
<organism evidence="3 4">
    <name type="scientific">Janibacter alkaliphilus</name>
    <dbReference type="NCBI Taxonomy" id="1069963"/>
    <lineage>
        <taxon>Bacteria</taxon>
        <taxon>Bacillati</taxon>
        <taxon>Actinomycetota</taxon>
        <taxon>Actinomycetes</taxon>
        <taxon>Micrococcales</taxon>
        <taxon>Intrasporangiaceae</taxon>
        <taxon>Janibacter</taxon>
    </lineage>
</organism>
<sequence length="441" mass="45100">MSTATDHPVVGPYLRTTILTSARAIDVVLPTTQPVSSLLPALLDLVGPEAGGSSHRLYLLDGRPLRQDLTLAEAGLRDGAQLRLTGAAEAPPDPIVYDLVDAVEEERPRGVWDGASRDWALPLVIGGLLAAAAVVSGSPTLRSTGSGLALVGVVALAASLVAAWRSRTAIAWGSFTVAWVMLPLGTMLNASTRDLVWVGFAVPILLLNLGACARQMPAASAGVMAWLGVLVAGGATWGLTGEVGLAAAVVVVLCGMFLGLAPRIALATTGAFSVDEQLGRGAQLRRSRVASTVTAAHLSLLGAVAVIALSGAAAMAVAVSERPDDGWTLALVGSAAVAWLVRVRHVPLVAERLLLGAGALVGLAAVARVAAERWPAAETALVLGLLAAAAVCTLVLLREPTPLMAATVRRWAGRLETVAVLLGIPLLVGAFGVYSAMLDTF</sequence>
<feature type="domain" description="EccD-like transmembrane" evidence="2">
    <location>
        <begin position="126"/>
        <end position="437"/>
    </location>
</feature>
<feature type="transmembrane region" description="Helical" evidence="1">
    <location>
        <begin position="195"/>
        <end position="213"/>
    </location>
</feature>
<feature type="transmembrane region" description="Helical" evidence="1">
    <location>
        <begin position="170"/>
        <end position="189"/>
    </location>
</feature>
<evidence type="ECO:0000313" key="3">
    <source>
        <dbReference type="EMBL" id="NYG36627.1"/>
    </source>
</evidence>